<dbReference type="GO" id="GO:0008046">
    <property type="term" value="F:axon guidance receptor activity"/>
    <property type="evidence" value="ECO:0007669"/>
    <property type="project" value="TreeGrafter"/>
</dbReference>
<name>A0A3S5FGG9_9PLAT</name>
<accession>A0A3S5FGG9</accession>
<dbReference type="SMART" id="SM00408">
    <property type="entry name" value="IGc2"/>
    <property type="match status" value="1"/>
</dbReference>
<dbReference type="SUPFAM" id="SSF48726">
    <property type="entry name" value="Immunoglobulin"/>
    <property type="match status" value="2"/>
</dbReference>
<dbReference type="InterPro" id="IPR036179">
    <property type="entry name" value="Ig-like_dom_sf"/>
</dbReference>
<dbReference type="OrthoDB" id="6138122at2759"/>
<sequence>MSIENATSADAGTYVCSAWNSAGEDKGTLTVRLISRPTIAQLILSKELTRESEMQTIICQATGQPQPAITWEFNGSPVAASTNILINETTGELKILRMERQMRGKWTCVAENQAGATRQSVNVEVGCKLWKSLGCQAKFVHLTDLLLSPNPTSSMLRLPMISDAPTVTGDKITVQVTTDFLSMMQLTCPITGQPPPQVKWYRVRGGEKLPIAYGERYQLQENTLVIQITRVHIGAAYQPLRSPNSQDIECQGVLLTTTAYAMTYLNPAPNREV</sequence>
<dbReference type="GO" id="GO:0007156">
    <property type="term" value="P:homophilic cell adhesion via plasma membrane adhesion molecules"/>
    <property type="evidence" value="ECO:0007669"/>
    <property type="project" value="TreeGrafter"/>
</dbReference>
<evidence type="ECO:0000256" key="2">
    <source>
        <dbReference type="ARBA" id="ARBA00023157"/>
    </source>
</evidence>
<organism evidence="4 5">
    <name type="scientific">Protopolystoma xenopodis</name>
    <dbReference type="NCBI Taxonomy" id="117903"/>
    <lineage>
        <taxon>Eukaryota</taxon>
        <taxon>Metazoa</taxon>
        <taxon>Spiralia</taxon>
        <taxon>Lophotrochozoa</taxon>
        <taxon>Platyhelminthes</taxon>
        <taxon>Monogenea</taxon>
        <taxon>Polyopisthocotylea</taxon>
        <taxon>Polystomatidea</taxon>
        <taxon>Polystomatidae</taxon>
        <taxon>Protopolystoma</taxon>
    </lineage>
</organism>
<proteinExistence type="predicted"/>
<keyword evidence="2" id="KW-1015">Disulfide bond</keyword>
<dbReference type="InterPro" id="IPR050958">
    <property type="entry name" value="Cell_Adh-Cytoskel_Orgn"/>
</dbReference>
<evidence type="ECO:0000313" key="4">
    <source>
        <dbReference type="EMBL" id="VEL38076.1"/>
    </source>
</evidence>
<keyword evidence="1" id="KW-0732">Signal</keyword>
<dbReference type="InterPro" id="IPR007110">
    <property type="entry name" value="Ig-like_dom"/>
</dbReference>
<evidence type="ECO:0000313" key="5">
    <source>
        <dbReference type="Proteomes" id="UP000784294"/>
    </source>
</evidence>
<dbReference type="CDD" id="cd00096">
    <property type="entry name" value="Ig"/>
    <property type="match status" value="1"/>
</dbReference>
<dbReference type="InterPro" id="IPR013783">
    <property type="entry name" value="Ig-like_fold"/>
</dbReference>
<protein>
    <recommendedName>
        <fullName evidence="3">Ig-like domain-containing protein</fullName>
    </recommendedName>
</protein>
<dbReference type="Gene3D" id="2.60.40.10">
    <property type="entry name" value="Immunoglobulins"/>
    <property type="match status" value="3"/>
</dbReference>
<dbReference type="GO" id="GO:0043025">
    <property type="term" value="C:neuronal cell body"/>
    <property type="evidence" value="ECO:0007669"/>
    <property type="project" value="TreeGrafter"/>
</dbReference>
<dbReference type="GO" id="GO:0005886">
    <property type="term" value="C:plasma membrane"/>
    <property type="evidence" value="ECO:0007669"/>
    <property type="project" value="TreeGrafter"/>
</dbReference>
<dbReference type="InterPro" id="IPR003598">
    <property type="entry name" value="Ig_sub2"/>
</dbReference>
<evidence type="ECO:0000259" key="3">
    <source>
        <dbReference type="PROSITE" id="PS50835"/>
    </source>
</evidence>
<dbReference type="PANTHER" id="PTHR45080:SF8">
    <property type="entry name" value="IG-LIKE DOMAIN-CONTAINING PROTEIN"/>
    <property type="match status" value="1"/>
</dbReference>
<dbReference type="PANTHER" id="PTHR45080">
    <property type="entry name" value="CONTACTIN 5"/>
    <property type="match status" value="1"/>
</dbReference>
<keyword evidence="5" id="KW-1185">Reference proteome</keyword>
<dbReference type="Pfam" id="PF07679">
    <property type="entry name" value="I-set"/>
    <property type="match status" value="1"/>
</dbReference>
<dbReference type="Proteomes" id="UP000784294">
    <property type="component" value="Unassembled WGS sequence"/>
</dbReference>
<reference evidence="4" key="1">
    <citation type="submission" date="2018-11" db="EMBL/GenBank/DDBJ databases">
        <authorList>
            <consortium name="Pathogen Informatics"/>
        </authorList>
    </citation>
    <scope>NUCLEOTIDE SEQUENCE</scope>
</reference>
<dbReference type="GO" id="GO:0050808">
    <property type="term" value="P:synapse organization"/>
    <property type="evidence" value="ECO:0007669"/>
    <property type="project" value="TreeGrafter"/>
</dbReference>
<dbReference type="AlphaFoldDB" id="A0A3S5FGG9"/>
<dbReference type="EMBL" id="CAAALY010256808">
    <property type="protein sequence ID" value="VEL38076.1"/>
    <property type="molecule type" value="Genomic_DNA"/>
</dbReference>
<evidence type="ECO:0000256" key="1">
    <source>
        <dbReference type="ARBA" id="ARBA00022729"/>
    </source>
</evidence>
<dbReference type="InterPro" id="IPR013098">
    <property type="entry name" value="Ig_I-set"/>
</dbReference>
<dbReference type="PROSITE" id="PS50835">
    <property type="entry name" value="IG_LIKE"/>
    <property type="match status" value="2"/>
</dbReference>
<feature type="domain" description="Ig-like" evidence="3">
    <location>
        <begin position="37"/>
        <end position="124"/>
    </location>
</feature>
<feature type="domain" description="Ig-like" evidence="3">
    <location>
        <begin position="151"/>
        <end position="202"/>
    </location>
</feature>
<gene>
    <name evidence="4" type="ORF">PXEA_LOCUS31516</name>
</gene>
<dbReference type="GO" id="GO:0030424">
    <property type="term" value="C:axon"/>
    <property type="evidence" value="ECO:0007669"/>
    <property type="project" value="TreeGrafter"/>
</dbReference>
<comment type="caution">
    <text evidence="4">The sequence shown here is derived from an EMBL/GenBank/DDBJ whole genome shotgun (WGS) entry which is preliminary data.</text>
</comment>